<organism evidence="3 4">
    <name type="scientific">Parascaris equorum</name>
    <name type="common">Equine roundworm</name>
    <dbReference type="NCBI Taxonomy" id="6256"/>
    <lineage>
        <taxon>Eukaryota</taxon>
        <taxon>Metazoa</taxon>
        <taxon>Ecdysozoa</taxon>
        <taxon>Nematoda</taxon>
        <taxon>Chromadorea</taxon>
        <taxon>Rhabditida</taxon>
        <taxon>Spirurina</taxon>
        <taxon>Ascaridomorpha</taxon>
        <taxon>Ascaridoidea</taxon>
        <taxon>Ascarididae</taxon>
        <taxon>Parascaris</taxon>
    </lineage>
</organism>
<keyword evidence="1" id="KW-0812">Transmembrane</keyword>
<dbReference type="WBParaSite" id="PEQ_0000005301-mRNA-1">
    <property type="protein sequence ID" value="PEQ_0000005301-mRNA-1"/>
    <property type="gene ID" value="PEQ_0000005301"/>
</dbReference>
<dbReference type="Pfam" id="PF24976">
    <property type="entry name" value="Lipocalin_10"/>
    <property type="match status" value="1"/>
</dbReference>
<evidence type="ECO:0000256" key="1">
    <source>
        <dbReference type="SAM" id="Phobius"/>
    </source>
</evidence>
<proteinExistence type="predicted"/>
<reference evidence="4" key="1">
    <citation type="submission" date="2022-11" db="UniProtKB">
        <authorList>
            <consortium name="WormBaseParasite"/>
        </authorList>
    </citation>
    <scope>IDENTIFICATION</scope>
</reference>
<keyword evidence="1" id="KW-1133">Transmembrane helix</keyword>
<protein>
    <recommendedName>
        <fullName evidence="2">Lipocalin domain-containing protein</fullName>
    </recommendedName>
</protein>
<name>A0A914REE4_PAREQ</name>
<dbReference type="Proteomes" id="UP000887564">
    <property type="component" value="Unplaced"/>
</dbReference>
<accession>A0A914REE4</accession>
<keyword evidence="1" id="KW-0472">Membrane</keyword>
<evidence type="ECO:0000313" key="4">
    <source>
        <dbReference type="WBParaSite" id="PEQ_0000005301-mRNA-1"/>
    </source>
</evidence>
<dbReference type="InterPro" id="IPR056868">
    <property type="entry name" value="Lipocalin_dom_nem"/>
</dbReference>
<feature type="domain" description="Lipocalin" evidence="2">
    <location>
        <begin position="70"/>
        <end position="174"/>
    </location>
</feature>
<dbReference type="SUPFAM" id="SSF50814">
    <property type="entry name" value="Lipocalins"/>
    <property type="match status" value="1"/>
</dbReference>
<sequence length="195" mass="22704">LGNQSSFYYRILLLLFYSIIGHCFQPLLLLIYQLTLITGVYYKNKHSRCKIWYCFVTIISSECINIAVGALTNRTYSATFTILKFYREGNANGPPRFSLGYGFKSGDTGQFVLHSSNSPDSEPFWVIKKGPLNEYNQYDYAIVSNWVRFPVFVIARDPERFRKEHMRNVLQFLEDNSKSCFLLPLYANHHKSGHR</sequence>
<feature type="transmembrane region" description="Helical" evidence="1">
    <location>
        <begin position="6"/>
        <end position="31"/>
    </location>
</feature>
<dbReference type="AlphaFoldDB" id="A0A914REE4"/>
<evidence type="ECO:0000259" key="2">
    <source>
        <dbReference type="Pfam" id="PF24976"/>
    </source>
</evidence>
<keyword evidence="3" id="KW-1185">Reference proteome</keyword>
<evidence type="ECO:0000313" key="3">
    <source>
        <dbReference type="Proteomes" id="UP000887564"/>
    </source>
</evidence>
<dbReference type="PANTHER" id="PTHR37437">
    <property type="entry name" value="LIPOCALIN-RELATED PROTEIN-RELATED"/>
    <property type="match status" value="1"/>
</dbReference>
<dbReference type="InterPro" id="IPR012674">
    <property type="entry name" value="Calycin"/>
</dbReference>
<feature type="transmembrane region" description="Helical" evidence="1">
    <location>
        <begin position="51"/>
        <end position="71"/>
    </location>
</feature>
<dbReference type="PANTHER" id="PTHR37437:SF7">
    <property type="entry name" value="LIPOCALIN-RELATED PROTEIN"/>
    <property type="match status" value="1"/>
</dbReference>